<dbReference type="EMBL" id="BJTG01000006">
    <property type="protein sequence ID" value="GEJ58020.1"/>
    <property type="molecule type" value="Genomic_DNA"/>
</dbReference>
<evidence type="ECO:0000313" key="1">
    <source>
        <dbReference type="EMBL" id="GEJ58020.1"/>
    </source>
</evidence>
<dbReference type="AlphaFoldDB" id="A0A7I9VPH8"/>
<dbReference type="RefSeq" id="WP_176066159.1">
    <property type="nucleotide sequence ID" value="NZ_BJTG01000006.1"/>
</dbReference>
<sequence>MDAVPTCETCNTPLDAGGVCVTCRATGQGLALLSRSGYASVREMMDRLEEGGLAPEIEQVPPRRPEERLHPLWNIYVPEADAKRALELLRTDWAELLGDPDAARAAERGLRGVDLDAGGEIECPACGHRFVATAAQAECPDCGLALGAPADAAPDEAES</sequence>
<dbReference type="Proteomes" id="UP000503640">
    <property type="component" value="Unassembled WGS sequence"/>
</dbReference>
<keyword evidence="2" id="KW-1185">Reference proteome</keyword>
<organism evidence="1 2">
    <name type="scientific">Anaeromyxobacter diazotrophicus</name>
    <dbReference type="NCBI Taxonomy" id="2590199"/>
    <lineage>
        <taxon>Bacteria</taxon>
        <taxon>Pseudomonadati</taxon>
        <taxon>Myxococcota</taxon>
        <taxon>Myxococcia</taxon>
        <taxon>Myxococcales</taxon>
        <taxon>Cystobacterineae</taxon>
        <taxon>Anaeromyxobacteraceae</taxon>
        <taxon>Anaeromyxobacter</taxon>
    </lineage>
</organism>
<reference evidence="2" key="1">
    <citation type="journal article" date="2020" name="Appl. Environ. Microbiol.">
        <title>Diazotrophic Anaeromyxobacter Isolates from Soils.</title>
        <authorList>
            <person name="Masuda Y."/>
            <person name="Yamanaka H."/>
            <person name="Xu Z.X."/>
            <person name="Shiratori Y."/>
            <person name="Aono T."/>
            <person name="Amachi S."/>
            <person name="Senoo K."/>
            <person name="Itoh H."/>
        </authorList>
    </citation>
    <scope>NUCLEOTIDE SEQUENCE [LARGE SCALE GENOMIC DNA]</scope>
    <source>
        <strain evidence="2">R267</strain>
    </source>
</reference>
<evidence type="ECO:0000313" key="2">
    <source>
        <dbReference type="Proteomes" id="UP000503640"/>
    </source>
</evidence>
<name>A0A7I9VPH8_9BACT</name>
<protein>
    <submittedName>
        <fullName evidence="1">Uncharacterized protein</fullName>
    </submittedName>
</protein>
<comment type="caution">
    <text evidence="1">The sequence shown here is derived from an EMBL/GenBank/DDBJ whole genome shotgun (WGS) entry which is preliminary data.</text>
</comment>
<proteinExistence type="predicted"/>
<gene>
    <name evidence="1" type="ORF">AMYX_27610</name>
</gene>
<accession>A0A7I9VPH8</accession>